<gene>
    <name evidence="2" type="ORF">DNK49_18995</name>
</gene>
<protein>
    <submittedName>
        <fullName evidence="2">Uncharacterized protein</fullName>
    </submittedName>
</protein>
<sequence>MAFSYIRDVLDEMRIRRAEKKEINDHSRRIFELQNTAAADEDDAPPGVLGTGDWGAVQAAENWLAVIVTRHLSRRAAKLDVPMPSRDEPEMYRSMEWDYDNNETAFLTERGIFEVKARIREEEKHRREVFGFWVTTITGLLGATIGVLSLLISLIK</sequence>
<dbReference type="AlphaFoldDB" id="A0A323USE2"/>
<evidence type="ECO:0000256" key="1">
    <source>
        <dbReference type="SAM" id="Phobius"/>
    </source>
</evidence>
<evidence type="ECO:0000313" key="2">
    <source>
        <dbReference type="EMBL" id="PZA14933.1"/>
    </source>
</evidence>
<feature type="transmembrane region" description="Helical" evidence="1">
    <location>
        <begin position="130"/>
        <end position="155"/>
    </location>
</feature>
<reference evidence="2 3" key="1">
    <citation type="submission" date="2018-06" db="EMBL/GenBank/DDBJ databases">
        <title>Azoarcus communis strain SWub3 genome.</title>
        <authorList>
            <person name="Zorraquino Salvo V."/>
            <person name="Toubiana D."/>
            <person name="Blumwald E."/>
        </authorList>
    </citation>
    <scope>NUCLEOTIDE SEQUENCE [LARGE SCALE GENOMIC DNA]</scope>
    <source>
        <strain evidence="2 3">SWub3</strain>
    </source>
</reference>
<dbReference type="Proteomes" id="UP000248259">
    <property type="component" value="Unassembled WGS sequence"/>
</dbReference>
<accession>A0A323USE2</accession>
<comment type="caution">
    <text evidence="2">The sequence shown here is derived from an EMBL/GenBank/DDBJ whole genome shotgun (WGS) entry which is preliminary data.</text>
</comment>
<name>A0A323USE2_9RHOO</name>
<dbReference type="RefSeq" id="WP_110528356.1">
    <property type="nucleotide sequence ID" value="NZ_QKOE01000019.1"/>
</dbReference>
<keyword evidence="3" id="KW-1185">Reference proteome</keyword>
<proteinExistence type="predicted"/>
<dbReference type="EMBL" id="QKOE01000019">
    <property type="protein sequence ID" value="PZA14933.1"/>
    <property type="molecule type" value="Genomic_DNA"/>
</dbReference>
<dbReference type="OrthoDB" id="7063382at2"/>
<organism evidence="2 3">
    <name type="scientific">Parazoarcus communis SWub3 = DSM 12120</name>
    <dbReference type="NCBI Taxonomy" id="1121029"/>
    <lineage>
        <taxon>Bacteria</taxon>
        <taxon>Pseudomonadati</taxon>
        <taxon>Pseudomonadota</taxon>
        <taxon>Betaproteobacteria</taxon>
        <taxon>Rhodocyclales</taxon>
        <taxon>Zoogloeaceae</taxon>
        <taxon>Parazoarcus</taxon>
    </lineage>
</organism>
<evidence type="ECO:0000313" key="3">
    <source>
        <dbReference type="Proteomes" id="UP000248259"/>
    </source>
</evidence>
<keyword evidence="1" id="KW-1133">Transmembrane helix</keyword>
<keyword evidence="1" id="KW-0472">Membrane</keyword>
<keyword evidence="1" id="KW-0812">Transmembrane</keyword>